<dbReference type="Gene3D" id="3.30.559.10">
    <property type="entry name" value="Chloramphenicol acetyltransferase-like domain"/>
    <property type="match status" value="1"/>
</dbReference>
<accession>A0AA90P9D3</accession>
<comment type="caution">
    <text evidence="4">The sequence shown here is derived from an EMBL/GenBank/DDBJ whole genome shotgun (WGS) entry which is preliminary data.</text>
</comment>
<dbReference type="PROSITE" id="PS00455">
    <property type="entry name" value="AMP_BINDING"/>
    <property type="match status" value="1"/>
</dbReference>
<dbReference type="Pfam" id="PF13193">
    <property type="entry name" value="AMP-binding_C"/>
    <property type="match status" value="1"/>
</dbReference>
<dbReference type="InterPro" id="IPR020459">
    <property type="entry name" value="AMP-binding"/>
</dbReference>
<dbReference type="Gene3D" id="1.10.1200.10">
    <property type="entry name" value="ACP-like"/>
    <property type="match status" value="1"/>
</dbReference>
<dbReference type="Pfam" id="PF00668">
    <property type="entry name" value="Condensation"/>
    <property type="match status" value="1"/>
</dbReference>
<evidence type="ECO:0000259" key="3">
    <source>
        <dbReference type="PROSITE" id="PS50075"/>
    </source>
</evidence>
<dbReference type="RefSeq" id="WP_305162777.1">
    <property type="nucleotide sequence ID" value="NZ_JAUUTP010000051.1"/>
</dbReference>
<evidence type="ECO:0000256" key="2">
    <source>
        <dbReference type="ARBA" id="ARBA00006432"/>
    </source>
</evidence>
<gene>
    <name evidence="4" type="ORF">Q8G35_26400</name>
</gene>
<dbReference type="SUPFAM" id="SSF56801">
    <property type="entry name" value="Acetyl-CoA synthetase-like"/>
    <property type="match status" value="1"/>
</dbReference>
<proteinExistence type="inferred from homology"/>
<dbReference type="NCBIfam" id="TIGR01733">
    <property type="entry name" value="AA-adenyl-dom"/>
    <property type="match status" value="1"/>
</dbReference>
<dbReference type="InterPro" id="IPR045851">
    <property type="entry name" value="AMP-bd_C_sf"/>
</dbReference>
<dbReference type="EMBL" id="JAUUTP010000051">
    <property type="protein sequence ID" value="MDP1421789.1"/>
    <property type="molecule type" value="Genomic_DNA"/>
</dbReference>
<dbReference type="GO" id="GO:0008610">
    <property type="term" value="P:lipid biosynthetic process"/>
    <property type="evidence" value="ECO:0007669"/>
    <property type="project" value="UniProtKB-ARBA"/>
</dbReference>
<dbReference type="InterPro" id="IPR036736">
    <property type="entry name" value="ACP-like_sf"/>
</dbReference>
<dbReference type="InterPro" id="IPR000873">
    <property type="entry name" value="AMP-dep_synth/lig_dom"/>
</dbReference>
<dbReference type="FunFam" id="3.40.50.980:FF:000001">
    <property type="entry name" value="Non-ribosomal peptide synthetase"/>
    <property type="match status" value="1"/>
</dbReference>
<protein>
    <submittedName>
        <fullName evidence="4">Amino acid adenylation domain-containing protein</fullName>
    </submittedName>
</protein>
<organism evidence="4 5">
    <name type="scientific">Peribacillus simplex</name>
    <dbReference type="NCBI Taxonomy" id="1478"/>
    <lineage>
        <taxon>Bacteria</taxon>
        <taxon>Bacillati</taxon>
        <taxon>Bacillota</taxon>
        <taxon>Bacilli</taxon>
        <taxon>Bacillales</taxon>
        <taxon>Bacillaceae</taxon>
        <taxon>Peribacillus</taxon>
    </lineage>
</organism>
<dbReference type="Pfam" id="PF00501">
    <property type="entry name" value="AMP-binding"/>
    <property type="match status" value="1"/>
</dbReference>
<dbReference type="Gene3D" id="3.30.300.30">
    <property type="match status" value="1"/>
</dbReference>
<comment type="similarity">
    <text evidence="2">Belongs to the ATP-dependent AMP-binding enzyme family.</text>
</comment>
<dbReference type="InterPro" id="IPR001242">
    <property type="entry name" value="Condensation_dom"/>
</dbReference>
<dbReference type="InterPro" id="IPR010071">
    <property type="entry name" value="AA_adenyl_dom"/>
</dbReference>
<dbReference type="Pfam" id="PF00550">
    <property type="entry name" value="PP-binding"/>
    <property type="match status" value="1"/>
</dbReference>
<dbReference type="InterPro" id="IPR025110">
    <property type="entry name" value="AMP-bd_C"/>
</dbReference>
<dbReference type="Gene3D" id="3.40.50.12780">
    <property type="entry name" value="N-terminal domain of ligase-like"/>
    <property type="match status" value="1"/>
</dbReference>
<comment type="cofactor">
    <cofactor evidence="1">
        <name>pantetheine 4'-phosphate</name>
        <dbReference type="ChEBI" id="CHEBI:47942"/>
    </cofactor>
</comment>
<dbReference type="Proteomes" id="UP001178277">
    <property type="component" value="Unassembled WGS sequence"/>
</dbReference>
<dbReference type="InterPro" id="IPR042099">
    <property type="entry name" value="ANL_N_sf"/>
</dbReference>
<dbReference type="GO" id="GO:0043041">
    <property type="term" value="P:amino acid activation for nonribosomal peptide biosynthetic process"/>
    <property type="evidence" value="ECO:0007669"/>
    <property type="project" value="TreeGrafter"/>
</dbReference>
<dbReference type="InterPro" id="IPR020845">
    <property type="entry name" value="AMP-binding_CS"/>
</dbReference>
<dbReference type="GO" id="GO:0044550">
    <property type="term" value="P:secondary metabolite biosynthetic process"/>
    <property type="evidence" value="ECO:0007669"/>
    <property type="project" value="TreeGrafter"/>
</dbReference>
<dbReference type="AlphaFoldDB" id="A0AA90P9D3"/>
<evidence type="ECO:0000313" key="5">
    <source>
        <dbReference type="Proteomes" id="UP001178277"/>
    </source>
</evidence>
<dbReference type="GO" id="GO:0005829">
    <property type="term" value="C:cytosol"/>
    <property type="evidence" value="ECO:0007669"/>
    <property type="project" value="TreeGrafter"/>
</dbReference>
<dbReference type="PROSITE" id="PS50075">
    <property type="entry name" value="CARRIER"/>
    <property type="match status" value="1"/>
</dbReference>
<dbReference type="PRINTS" id="PR00154">
    <property type="entry name" value="AMPBINDING"/>
</dbReference>
<dbReference type="Gene3D" id="3.30.559.30">
    <property type="entry name" value="Nonribosomal peptide synthetase, condensation domain"/>
    <property type="match status" value="1"/>
</dbReference>
<reference evidence="4" key="1">
    <citation type="submission" date="2023-07" db="EMBL/GenBank/DDBJ databases">
        <title>Murine gut Bacillus species.</title>
        <authorList>
            <person name="Gutman E."/>
            <person name="Hashuel R."/>
            <person name="Litvak Y."/>
        </authorList>
    </citation>
    <scope>NUCLEOTIDE SEQUENCE</scope>
    <source>
        <strain evidence="4">RU283</strain>
    </source>
</reference>
<dbReference type="PANTHER" id="PTHR45527:SF14">
    <property type="entry name" value="PLIPASTATIN SYNTHASE SUBUNIT B"/>
    <property type="match status" value="1"/>
</dbReference>
<dbReference type="InterPro" id="IPR009081">
    <property type="entry name" value="PP-bd_ACP"/>
</dbReference>
<dbReference type="SUPFAM" id="SSF52777">
    <property type="entry name" value="CoA-dependent acyltransferases"/>
    <property type="match status" value="2"/>
</dbReference>
<evidence type="ECO:0000313" key="4">
    <source>
        <dbReference type="EMBL" id="MDP1421789.1"/>
    </source>
</evidence>
<sequence length="1078" mass="125391">MLKGNQNSTKKYHLTPVQKMLFAHHQFYPHDPSYNLTYCYKIEGRINLERFTEIWRMIYGSAGVFKVHFEQQEGLPFQVYDSTRAITLDVEHLSSSLTKEQWEENVIQYTNEVSQAVININEWPLSKFKVFYSNENISYFSMCFPHIIFDGYSGFEKFNLFSFYYNSKKDLDEIEIELKEEIEEEAYFTINHEEFLKHNHRALSYFKGELKDFEALQIEELEQKRDKHGRLIGQEMNFDFPADLSEKISTYIKTNNLSDFSFFLSTYFIMVHKLFSKNKIVTGIPLANRSRNNKKIFGYFVNSLPLGINIQEHDSFQDLCLAVKRKTMSLIRYQNFDISSHIKEILPEKPHKVSDKFNTLFTYYTQKLAFDITDCKVTHIPIRSEYLNFPLSSSVEKIEDIYRVKIQYGSYLKDAHLENIFTALIKIILSEDNKKISDIPLLEEKENNTLQSLFKANKHFPLAHTLHDMFIEQVLKSPKKVSIKNGEEQWTYQQLDELSNQIAHLINEKFPKQETNIAVSLPRSPSLVAVILGILKSGRAYVPVDPIMPVERLEYILSDLNFPPCIIDNDLLIKMQDKENFYCWKELEIEIVDMPKSCPDVVSDPEQLAYIIYTSGSTGKPKGVMVSHYNVLRSFKAAEKDFHFNEDDSWFLYHSYGFDPSIWEIFGSLLFGGKLVIVDELSRKAPDKMFELMVNEKITVLQMTPSAFSQLIEVVKNQEGRAPLSLRYIILGGETLHFNILKPWIEIYGDKQPQLFNVYGPTETTILATYYPIKRNDLENPNCSIIGYPLTDVELFVKNQYMENLPIGIPGELYIGGSGVSKGYYNREELTKTRFLEGISDQGNVYRTGDEVKMLPNGTLEFIERIDRQIQLRGYRVELGEIEFTLQQHSACKDSVVIVHTFKNNDIRLVAYVVLDNEHKLDESDLKLYLRTKLPEYMVPSLILEIPYKPMTVNGKIDYAALPAPLLKESSNSLEDMSINEKIKTIWKEVLKVDNVNDYDNFFDIGGTSLLITEVYFKLNDKAKYKDFSMVDLFQYTTPLSLAEFLKQLEEPSPIKAKVPKLNNRKEALMRRKLINNK</sequence>
<dbReference type="PANTHER" id="PTHR45527">
    <property type="entry name" value="NONRIBOSOMAL PEPTIDE SYNTHETASE"/>
    <property type="match status" value="1"/>
</dbReference>
<feature type="domain" description="Carrier" evidence="3">
    <location>
        <begin position="974"/>
        <end position="1050"/>
    </location>
</feature>
<dbReference type="GO" id="GO:0031177">
    <property type="term" value="F:phosphopantetheine binding"/>
    <property type="evidence" value="ECO:0007669"/>
    <property type="project" value="TreeGrafter"/>
</dbReference>
<name>A0AA90P9D3_9BACI</name>
<evidence type="ECO:0000256" key="1">
    <source>
        <dbReference type="ARBA" id="ARBA00001957"/>
    </source>
</evidence>
<dbReference type="SUPFAM" id="SSF47336">
    <property type="entry name" value="ACP-like"/>
    <property type="match status" value="1"/>
</dbReference>
<dbReference type="InterPro" id="IPR023213">
    <property type="entry name" value="CAT-like_dom_sf"/>
</dbReference>
<dbReference type="GO" id="GO:0003824">
    <property type="term" value="F:catalytic activity"/>
    <property type="evidence" value="ECO:0007669"/>
    <property type="project" value="InterPro"/>
</dbReference>